<keyword evidence="1" id="KW-1133">Transmembrane helix</keyword>
<evidence type="ECO:0000313" key="3">
    <source>
        <dbReference type="Proteomes" id="UP000031036"/>
    </source>
</evidence>
<keyword evidence="1" id="KW-0472">Membrane</keyword>
<feature type="transmembrane region" description="Helical" evidence="1">
    <location>
        <begin position="38"/>
        <end position="57"/>
    </location>
</feature>
<accession>A0A0B2URQ2</accession>
<evidence type="ECO:0000313" key="2">
    <source>
        <dbReference type="EMBL" id="KHN73681.1"/>
    </source>
</evidence>
<name>A0A0B2URQ2_TOXCA</name>
<organism evidence="2 3">
    <name type="scientific">Toxocara canis</name>
    <name type="common">Canine roundworm</name>
    <dbReference type="NCBI Taxonomy" id="6265"/>
    <lineage>
        <taxon>Eukaryota</taxon>
        <taxon>Metazoa</taxon>
        <taxon>Ecdysozoa</taxon>
        <taxon>Nematoda</taxon>
        <taxon>Chromadorea</taxon>
        <taxon>Rhabditida</taxon>
        <taxon>Spirurina</taxon>
        <taxon>Ascaridomorpha</taxon>
        <taxon>Ascaridoidea</taxon>
        <taxon>Toxocaridae</taxon>
        <taxon>Toxocara</taxon>
    </lineage>
</organism>
<dbReference type="AlphaFoldDB" id="A0A0B2URQ2"/>
<gene>
    <name evidence="2" type="ORF">Tcan_16293</name>
</gene>
<sequence>MVNRFVYSTALYDCNALLMHSMNAEYRLTFTKKSIRMWLAYMDFFVAFHLVVVRMVYARCLAYENIDASHSLRVKQLATAHAYEDGSNLHADSFNPERIKAPFPLLLRTSAETMSDENDRVLSTRRPANSRVRTTADWSEWPWVRTPNRDQLFWQQHEDFLNTFGDLPDIPFPSDIDVIGDRSFSSRSGLWADVFLEGGRGSGIGPQEENFGEEISGIGIGRSTNVGLPGGFDNTGMQSGLDRGARGIWGAKWDRDINVGRNADMGNFGARSGPATSRWGSLWDPSGLKGFGINPGTGLGMPVMGGFGYGDGGIIGIRRGTNVRLPLGINVGFSDWFSIGK</sequence>
<reference evidence="2 3" key="1">
    <citation type="submission" date="2014-11" db="EMBL/GenBank/DDBJ databases">
        <title>Genetic blueprint of the zoonotic pathogen Toxocara canis.</title>
        <authorList>
            <person name="Zhu X.-Q."/>
            <person name="Korhonen P.K."/>
            <person name="Cai H."/>
            <person name="Young N.D."/>
            <person name="Nejsum P."/>
            <person name="von Samson-Himmelstjerna G."/>
            <person name="Boag P.R."/>
            <person name="Tan P."/>
            <person name="Li Q."/>
            <person name="Min J."/>
            <person name="Yang Y."/>
            <person name="Wang X."/>
            <person name="Fang X."/>
            <person name="Hall R.S."/>
            <person name="Hofmann A."/>
            <person name="Sternberg P.W."/>
            <person name="Jex A.R."/>
            <person name="Gasser R.B."/>
        </authorList>
    </citation>
    <scope>NUCLEOTIDE SEQUENCE [LARGE SCALE GENOMIC DNA]</scope>
    <source>
        <strain evidence="2">PN_DK_2014</strain>
    </source>
</reference>
<dbReference type="Proteomes" id="UP000031036">
    <property type="component" value="Unassembled WGS sequence"/>
</dbReference>
<evidence type="ECO:0000256" key="1">
    <source>
        <dbReference type="SAM" id="Phobius"/>
    </source>
</evidence>
<protein>
    <submittedName>
        <fullName evidence="2">Uncharacterized protein</fullName>
    </submittedName>
</protein>
<proteinExistence type="predicted"/>
<keyword evidence="3" id="KW-1185">Reference proteome</keyword>
<dbReference type="EMBL" id="JPKZ01003091">
    <property type="protein sequence ID" value="KHN73681.1"/>
    <property type="molecule type" value="Genomic_DNA"/>
</dbReference>
<comment type="caution">
    <text evidence="2">The sequence shown here is derived from an EMBL/GenBank/DDBJ whole genome shotgun (WGS) entry which is preliminary data.</text>
</comment>
<keyword evidence="1" id="KW-0812">Transmembrane</keyword>